<proteinExistence type="predicted"/>
<protein>
    <submittedName>
        <fullName evidence="1">Uncharacterized protein</fullName>
    </submittedName>
</protein>
<accession>A0ACB9LE65</accession>
<name>A0ACB9LE65_BAUVA</name>
<comment type="caution">
    <text evidence="1">The sequence shown here is derived from an EMBL/GenBank/DDBJ whole genome shotgun (WGS) entry which is preliminary data.</text>
</comment>
<evidence type="ECO:0000313" key="2">
    <source>
        <dbReference type="Proteomes" id="UP000828941"/>
    </source>
</evidence>
<sequence length="96" mass="10839">MKVNKRKKWANRVQFAWSLGQITDLKNQVWCLLCVDDAPREMEQEEGTEGRKSLLKGIKVALALSLSTLLVSSNLIPLYSLYWDFGVGLQDPTGNL</sequence>
<keyword evidence="2" id="KW-1185">Reference proteome</keyword>
<reference evidence="1 2" key="1">
    <citation type="journal article" date="2022" name="DNA Res.">
        <title>Chromosomal-level genome assembly of the orchid tree Bauhinia variegata (Leguminosae; Cercidoideae) supports the allotetraploid origin hypothesis of Bauhinia.</title>
        <authorList>
            <person name="Zhong Y."/>
            <person name="Chen Y."/>
            <person name="Zheng D."/>
            <person name="Pang J."/>
            <person name="Liu Y."/>
            <person name="Luo S."/>
            <person name="Meng S."/>
            <person name="Qian L."/>
            <person name="Wei D."/>
            <person name="Dai S."/>
            <person name="Zhou R."/>
        </authorList>
    </citation>
    <scope>NUCLEOTIDE SEQUENCE [LARGE SCALE GENOMIC DNA]</scope>
    <source>
        <strain evidence="1">BV-YZ2020</strain>
    </source>
</reference>
<gene>
    <name evidence="1" type="ORF">L6164_030912</name>
</gene>
<dbReference type="Proteomes" id="UP000828941">
    <property type="component" value="Chromosome 12"/>
</dbReference>
<dbReference type="EMBL" id="CM039437">
    <property type="protein sequence ID" value="KAI4307763.1"/>
    <property type="molecule type" value="Genomic_DNA"/>
</dbReference>
<organism evidence="1 2">
    <name type="scientific">Bauhinia variegata</name>
    <name type="common">Purple orchid tree</name>
    <name type="synonym">Phanera variegata</name>
    <dbReference type="NCBI Taxonomy" id="167791"/>
    <lineage>
        <taxon>Eukaryota</taxon>
        <taxon>Viridiplantae</taxon>
        <taxon>Streptophyta</taxon>
        <taxon>Embryophyta</taxon>
        <taxon>Tracheophyta</taxon>
        <taxon>Spermatophyta</taxon>
        <taxon>Magnoliopsida</taxon>
        <taxon>eudicotyledons</taxon>
        <taxon>Gunneridae</taxon>
        <taxon>Pentapetalae</taxon>
        <taxon>rosids</taxon>
        <taxon>fabids</taxon>
        <taxon>Fabales</taxon>
        <taxon>Fabaceae</taxon>
        <taxon>Cercidoideae</taxon>
        <taxon>Cercideae</taxon>
        <taxon>Bauhiniinae</taxon>
        <taxon>Bauhinia</taxon>
    </lineage>
</organism>
<evidence type="ECO:0000313" key="1">
    <source>
        <dbReference type="EMBL" id="KAI4307763.1"/>
    </source>
</evidence>